<evidence type="ECO:0000256" key="1">
    <source>
        <dbReference type="ARBA" id="ARBA00004259"/>
    </source>
</evidence>
<feature type="domain" description="Importin N-terminal" evidence="12">
    <location>
        <begin position="29"/>
        <end position="95"/>
    </location>
</feature>
<keyword evidence="7" id="KW-0007">Acetylation</keyword>
<protein>
    <recommendedName>
        <fullName evidence="11">Transportin-3</fullName>
    </recommendedName>
</protein>
<dbReference type="SMART" id="SM00913">
    <property type="entry name" value="IBN_N"/>
    <property type="match status" value="1"/>
</dbReference>
<proteinExistence type="predicted"/>
<evidence type="ECO:0000256" key="9">
    <source>
        <dbReference type="ARBA" id="ARBA00060097"/>
    </source>
</evidence>
<organism evidence="13 14">
    <name type="scientific">Dendroctonus ponderosae</name>
    <name type="common">Mountain pine beetle</name>
    <dbReference type="NCBI Taxonomy" id="77166"/>
    <lineage>
        <taxon>Eukaryota</taxon>
        <taxon>Metazoa</taxon>
        <taxon>Ecdysozoa</taxon>
        <taxon>Arthropoda</taxon>
        <taxon>Hexapoda</taxon>
        <taxon>Insecta</taxon>
        <taxon>Pterygota</taxon>
        <taxon>Neoptera</taxon>
        <taxon>Endopterygota</taxon>
        <taxon>Coleoptera</taxon>
        <taxon>Polyphaga</taxon>
        <taxon>Cucujiformia</taxon>
        <taxon>Curculionidae</taxon>
        <taxon>Scolytinae</taxon>
        <taxon>Dendroctonus</taxon>
    </lineage>
</organism>
<comment type="subcellular location">
    <subcellularLocation>
        <location evidence="2">Cytoplasm</location>
    </subcellularLocation>
    <subcellularLocation>
        <location evidence="1">Nucleus envelope</location>
    </subcellularLocation>
</comment>
<dbReference type="Pfam" id="PF03810">
    <property type="entry name" value="IBN_N"/>
    <property type="match status" value="1"/>
</dbReference>
<dbReference type="FunFam" id="1.25.10.10:FF:000079">
    <property type="entry name" value="transportin-3 isoform X1"/>
    <property type="match status" value="1"/>
</dbReference>
<keyword evidence="4" id="KW-0963">Cytoplasm</keyword>
<dbReference type="Pfam" id="PF24138">
    <property type="entry name" value="TPR_TNPO3_IPO13_2nd"/>
    <property type="match status" value="1"/>
</dbReference>
<accession>A0AAR5P8F5</accession>
<name>A0AAR5P8F5_DENPD</name>
<dbReference type="GO" id="GO:0006606">
    <property type="term" value="P:protein import into nucleus"/>
    <property type="evidence" value="ECO:0007669"/>
    <property type="project" value="TreeGrafter"/>
</dbReference>
<evidence type="ECO:0000256" key="8">
    <source>
        <dbReference type="ARBA" id="ARBA00023242"/>
    </source>
</evidence>
<sequence length="936" mass="105526">MDEKPNLGLVVLAVSTLYTNPDKTEKEKASEWLLNLQKSVHAWTVADELLHQKPDLESCYFAAQTMRTKIHQSFHELPLEVHMALRNSLLEHISQINEATNTVITTQLCLALADLILQMPSWQRAPLDLINRFSHQSYIWPLLEILTVLPEELDNRSVRLGENRRTEVLADLKHCAPTILEFLIHCCTVYGSSVNEHTHIISRALRCFTSWVYVKAIELDGLSDSVVLNLAFDILDFKPHEGKQSSGALCDAATECICTVLQSLEDNNNQQALENYLFTNILKLEVSYHISVANEDESKSVDYCRLFTELGESFLEKIISSNSAAHFQHAVKVFDLILMCVGHHHYEVAELTFTLWYVLSEELYQKNNKELTELFKPYIERLITALCRHCQMEPDCEGLLDDADEFKDFREKVSELIKDVVFIVASDSCFKQMFLNTQAPGVTWDQTEAALFVMQAVAKNVLPTENEVVPKVVEAILNSPSSTHLAVRYTSVLLLGELSEWIEKHPQVLDPILNFIVQGLAVPGLGAAAASALQNICLKCSTSMTRHITILLHILHQVDSLSVTNTAVIGILKGVAAILNVMPHSEITVLLRELCFMQLTPLIQLIDQDVVPIKGTTSDPVLWLDRLSSVMRHVSITGVRDGDIHPCKPVVIEIWPILSKTFNKYQKDDRIMESVCKSVRFMLRCASQHVCEVLEGLVSQITGIYCEYKHSCFLYVGSILVDEYASNPQCVGGLLDMLEAFIKPTFHMLETMDGLKNHPDTVDDFFRLTGRFVRRAPVPFLRSAAILPIIQCGLFASCLDHKDANAAVMKFFHDLIYQGQSAHSALDFMERRELVKGILDQFGQQLVTSLLQACVFYLHTYMLSEVGDVFVEMLEFTREEASRWIVSGLDTLPKQNNGGLLTATPAQLNDIHVSLIRSNSSKSVTHALKDLIRLYR</sequence>
<evidence type="ECO:0000256" key="6">
    <source>
        <dbReference type="ARBA" id="ARBA00022927"/>
    </source>
</evidence>
<dbReference type="GO" id="GO:0005635">
    <property type="term" value="C:nuclear envelope"/>
    <property type="evidence" value="ECO:0007669"/>
    <property type="project" value="UniProtKB-SubCell"/>
</dbReference>
<dbReference type="InterPro" id="IPR051345">
    <property type="entry name" value="Importin_beta-like_NTR"/>
</dbReference>
<dbReference type="GO" id="GO:0031267">
    <property type="term" value="F:small GTPase binding"/>
    <property type="evidence" value="ECO:0007669"/>
    <property type="project" value="InterPro"/>
</dbReference>
<dbReference type="Proteomes" id="UP000019118">
    <property type="component" value="Unassembled WGS sequence"/>
</dbReference>
<evidence type="ECO:0000259" key="12">
    <source>
        <dbReference type="SMART" id="SM00913"/>
    </source>
</evidence>
<comment type="subunit">
    <text evidence="10">Interacts with (GTP-bound) Ran. Interacts with (phosphorylated) SFRS1 and SFRS2; leading to their nuclear import. Interacts with NUP62. Interacts with RBM4. Interacts with CPSF6, promoting its nuclear import.</text>
</comment>
<dbReference type="AlphaFoldDB" id="A0AAR5P8F5"/>
<dbReference type="InterPro" id="IPR013598">
    <property type="entry name" value="Exportin-1/Importin-b-like"/>
</dbReference>
<dbReference type="Pfam" id="PF24140">
    <property type="entry name" value="TPR_TNPO3_IPO13_3rd"/>
    <property type="match status" value="1"/>
</dbReference>
<keyword evidence="8" id="KW-0539">Nucleus</keyword>
<dbReference type="EnsemblMetazoa" id="XM_019901367.1">
    <property type="protein sequence ID" value="XP_019756926.1"/>
    <property type="gene ID" value="LOC109535453"/>
</dbReference>
<dbReference type="Gene3D" id="1.25.10.10">
    <property type="entry name" value="Leucine-rich Repeat Variant"/>
    <property type="match status" value="1"/>
</dbReference>
<reference evidence="13" key="2">
    <citation type="submission" date="2024-08" db="UniProtKB">
        <authorList>
            <consortium name="EnsemblMetazoa"/>
        </authorList>
    </citation>
    <scope>IDENTIFICATION</scope>
</reference>
<reference evidence="14" key="1">
    <citation type="journal article" date="2013" name="Genome Biol.">
        <title>Draft genome of the mountain pine beetle, Dendroctonus ponderosae Hopkins, a major forest pest.</title>
        <authorList>
            <person name="Keeling C.I."/>
            <person name="Yuen M.M."/>
            <person name="Liao N.Y."/>
            <person name="Docking T.R."/>
            <person name="Chan S.K."/>
            <person name="Taylor G.A."/>
            <person name="Palmquist D.L."/>
            <person name="Jackman S.D."/>
            <person name="Nguyen A."/>
            <person name="Li M."/>
            <person name="Henderson H."/>
            <person name="Janes J.K."/>
            <person name="Zhao Y."/>
            <person name="Pandoh P."/>
            <person name="Moore R."/>
            <person name="Sperling F.A."/>
            <person name="Huber D.P."/>
            <person name="Birol I."/>
            <person name="Jones S.J."/>
            <person name="Bohlmann J."/>
        </authorList>
    </citation>
    <scope>NUCLEOTIDE SEQUENCE</scope>
</reference>
<dbReference type="GO" id="GO:0005737">
    <property type="term" value="C:cytoplasm"/>
    <property type="evidence" value="ECO:0007669"/>
    <property type="project" value="UniProtKB-SubCell"/>
</dbReference>
<keyword evidence="6" id="KW-0653">Protein transport</keyword>
<dbReference type="InterPro" id="IPR057941">
    <property type="entry name" value="TPR_TNPO3_IPO13_2nd"/>
</dbReference>
<evidence type="ECO:0000313" key="13">
    <source>
        <dbReference type="EnsemblMetazoa" id="XP_019756926.1"/>
    </source>
</evidence>
<evidence type="ECO:0000256" key="4">
    <source>
        <dbReference type="ARBA" id="ARBA00022490"/>
    </source>
</evidence>
<evidence type="ECO:0000256" key="7">
    <source>
        <dbReference type="ARBA" id="ARBA00022990"/>
    </source>
</evidence>
<comment type="function">
    <text evidence="9">Importin, which transports target proteins into the nucleus. Specifically mediates the nuclear import of splicing factor serine/arginine (SR) proteins, such as RBM4, SFRS1 and SFRS2, by recognizing phosphorylated SR domains. Also mediates the nuclear import of serine/arginine (SR) protein CPSF6, independently of CPSF6 phosphorylation. The nuclear import process is regulated by the small GTPase Ran that partitions between cytoplasm and nucleus in the predominantly GDP- and GTP-bound form, respectively. Importin associates with target cargo proteins in the cytoplasm, and the competitive binding of GTP-bound Ran induces the release of cargos in the nucleus.</text>
</comment>
<dbReference type="InterPro" id="IPR058537">
    <property type="entry name" value="TPR_TNPO3_IPO13_4th"/>
</dbReference>
<dbReference type="SUPFAM" id="SSF48371">
    <property type="entry name" value="ARM repeat"/>
    <property type="match status" value="1"/>
</dbReference>
<evidence type="ECO:0000256" key="3">
    <source>
        <dbReference type="ARBA" id="ARBA00022448"/>
    </source>
</evidence>
<keyword evidence="14" id="KW-1185">Reference proteome</keyword>
<evidence type="ECO:0000256" key="11">
    <source>
        <dbReference type="ARBA" id="ARBA00067328"/>
    </source>
</evidence>
<keyword evidence="3" id="KW-0813">Transport</keyword>
<dbReference type="InterPro" id="IPR057942">
    <property type="entry name" value="TPR_TNPO3_IPO13_3rd"/>
</dbReference>
<keyword evidence="5" id="KW-0597">Phosphoprotein</keyword>
<dbReference type="InterPro" id="IPR011989">
    <property type="entry name" value="ARM-like"/>
</dbReference>
<dbReference type="Pfam" id="PF08389">
    <property type="entry name" value="Xpo1"/>
    <property type="match status" value="1"/>
</dbReference>
<evidence type="ECO:0000256" key="5">
    <source>
        <dbReference type="ARBA" id="ARBA00022553"/>
    </source>
</evidence>
<dbReference type="PANTHER" id="PTHR12363">
    <property type="entry name" value="TRANSPORTIN 3 AND IMPORTIN 13"/>
    <property type="match status" value="1"/>
</dbReference>
<dbReference type="InterPro" id="IPR001494">
    <property type="entry name" value="Importin-beta_N"/>
</dbReference>
<dbReference type="InterPro" id="IPR016024">
    <property type="entry name" value="ARM-type_fold"/>
</dbReference>
<evidence type="ECO:0000313" key="14">
    <source>
        <dbReference type="Proteomes" id="UP000019118"/>
    </source>
</evidence>
<evidence type="ECO:0000256" key="10">
    <source>
        <dbReference type="ARBA" id="ARBA00063116"/>
    </source>
</evidence>
<dbReference type="Pfam" id="PF24139">
    <property type="entry name" value="TPR_TNPO3_IPO13_4th"/>
    <property type="match status" value="1"/>
</dbReference>
<evidence type="ECO:0000256" key="2">
    <source>
        <dbReference type="ARBA" id="ARBA00004496"/>
    </source>
</evidence>
<dbReference type="PANTHER" id="PTHR12363:SF42">
    <property type="entry name" value="TRANSPORTIN-3"/>
    <property type="match status" value="1"/>
</dbReference>